<dbReference type="SUPFAM" id="SSF47384">
    <property type="entry name" value="Homodimeric domain of signal transducing histidine kinase"/>
    <property type="match status" value="1"/>
</dbReference>
<dbReference type="SUPFAM" id="SSF55874">
    <property type="entry name" value="ATPase domain of HSP90 chaperone/DNA topoisomerase II/histidine kinase"/>
    <property type="match status" value="1"/>
</dbReference>
<dbReference type="AlphaFoldDB" id="A0A931PV23"/>
<dbReference type="InterPro" id="IPR036890">
    <property type="entry name" value="HATPase_C_sf"/>
</dbReference>
<comment type="caution">
    <text evidence="9">The sequence shown here is derived from an EMBL/GenBank/DDBJ whole genome shotgun (WGS) entry which is preliminary data.</text>
</comment>
<evidence type="ECO:0000256" key="7">
    <source>
        <dbReference type="SAM" id="Coils"/>
    </source>
</evidence>
<dbReference type="InterPro" id="IPR003594">
    <property type="entry name" value="HATPase_dom"/>
</dbReference>
<evidence type="ECO:0000256" key="3">
    <source>
        <dbReference type="ARBA" id="ARBA00022553"/>
    </source>
</evidence>
<evidence type="ECO:0000256" key="2">
    <source>
        <dbReference type="ARBA" id="ARBA00012438"/>
    </source>
</evidence>
<evidence type="ECO:0000256" key="4">
    <source>
        <dbReference type="ARBA" id="ARBA00022679"/>
    </source>
</evidence>
<accession>A0A931PV23</accession>
<dbReference type="SMART" id="SM00388">
    <property type="entry name" value="HisKA"/>
    <property type="match status" value="1"/>
</dbReference>
<keyword evidence="3" id="KW-0597">Phosphoprotein</keyword>
<name>A0A931PV23_FIMGI</name>
<dbReference type="EMBL" id="JACOSL010000054">
    <property type="protein sequence ID" value="MBI1757167.1"/>
    <property type="molecule type" value="Genomic_DNA"/>
</dbReference>
<dbReference type="InterPro" id="IPR005467">
    <property type="entry name" value="His_kinase_dom"/>
</dbReference>
<dbReference type="Proteomes" id="UP000727962">
    <property type="component" value="Unassembled WGS sequence"/>
</dbReference>
<evidence type="ECO:0000256" key="5">
    <source>
        <dbReference type="ARBA" id="ARBA00022777"/>
    </source>
</evidence>
<protein>
    <recommendedName>
        <fullName evidence="2">histidine kinase</fullName>
        <ecNumber evidence="2">2.7.13.3</ecNumber>
    </recommendedName>
</protein>
<keyword evidence="4" id="KW-0808">Transferase</keyword>
<evidence type="ECO:0000313" key="10">
    <source>
        <dbReference type="Proteomes" id="UP000727962"/>
    </source>
</evidence>
<dbReference type="InterPro" id="IPR036097">
    <property type="entry name" value="HisK_dim/P_sf"/>
</dbReference>
<evidence type="ECO:0000256" key="6">
    <source>
        <dbReference type="ARBA" id="ARBA00023012"/>
    </source>
</evidence>
<dbReference type="PRINTS" id="PR00344">
    <property type="entry name" value="BCTRLSENSOR"/>
</dbReference>
<dbReference type="GO" id="GO:0030295">
    <property type="term" value="F:protein kinase activator activity"/>
    <property type="evidence" value="ECO:0007669"/>
    <property type="project" value="TreeGrafter"/>
</dbReference>
<dbReference type="SMART" id="SM00387">
    <property type="entry name" value="HATPase_c"/>
    <property type="match status" value="1"/>
</dbReference>
<dbReference type="PANTHER" id="PTHR42878">
    <property type="entry name" value="TWO-COMPONENT HISTIDINE KINASE"/>
    <property type="match status" value="1"/>
</dbReference>
<comment type="catalytic activity">
    <reaction evidence="1">
        <text>ATP + protein L-histidine = ADP + protein N-phospho-L-histidine.</text>
        <dbReference type="EC" id="2.7.13.3"/>
    </reaction>
</comment>
<dbReference type="GO" id="GO:0000155">
    <property type="term" value="F:phosphorelay sensor kinase activity"/>
    <property type="evidence" value="ECO:0007669"/>
    <property type="project" value="InterPro"/>
</dbReference>
<keyword evidence="6" id="KW-0902">Two-component regulatory system</keyword>
<dbReference type="CDD" id="cd00082">
    <property type="entry name" value="HisKA"/>
    <property type="match status" value="1"/>
</dbReference>
<dbReference type="FunFam" id="1.10.287.130:FF:000101">
    <property type="entry name" value="Sensor histidine kinase"/>
    <property type="match status" value="1"/>
</dbReference>
<dbReference type="GO" id="GO:0000156">
    <property type="term" value="F:phosphorelay response regulator activity"/>
    <property type="evidence" value="ECO:0007669"/>
    <property type="project" value="TreeGrafter"/>
</dbReference>
<dbReference type="Pfam" id="PF00512">
    <property type="entry name" value="HisKA"/>
    <property type="match status" value="1"/>
</dbReference>
<organism evidence="9 10">
    <name type="scientific">Fimbriimonas ginsengisoli</name>
    <dbReference type="NCBI Taxonomy" id="1005039"/>
    <lineage>
        <taxon>Bacteria</taxon>
        <taxon>Bacillati</taxon>
        <taxon>Armatimonadota</taxon>
        <taxon>Fimbriimonadia</taxon>
        <taxon>Fimbriimonadales</taxon>
        <taxon>Fimbriimonadaceae</taxon>
        <taxon>Fimbriimonas</taxon>
    </lineage>
</organism>
<feature type="domain" description="Histidine kinase" evidence="8">
    <location>
        <begin position="126"/>
        <end position="340"/>
    </location>
</feature>
<dbReference type="InterPro" id="IPR050351">
    <property type="entry name" value="BphY/WalK/GraS-like"/>
</dbReference>
<dbReference type="Gene3D" id="3.30.565.10">
    <property type="entry name" value="Histidine kinase-like ATPase, C-terminal domain"/>
    <property type="match status" value="1"/>
</dbReference>
<keyword evidence="5 9" id="KW-0418">Kinase</keyword>
<keyword evidence="7" id="KW-0175">Coiled coil</keyword>
<dbReference type="InterPro" id="IPR003661">
    <property type="entry name" value="HisK_dim/P_dom"/>
</dbReference>
<dbReference type="PROSITE" id="PS50109">
    <property type="entry name" value="HIS_KIN"/>
    <property type="match status" value="1"/>
</dbReference>
<dbReference type="FunFam" id="3.30.565.10:FF:000006">
    <property type="entry name" value="Sensor histidine kinase WalK"/>
    <property type="match status" value="1"/>
</dbReference>
<evidence type="ECO:0000256" key="1">
    <source>
        <dbReference type="ARBA" id="ARBA00000085"/>
    </source>
</evidence>
<dbReference type="InterPro" id="IPR004358">
    <property type="entry name" value="Sig_transdc_His_kin-like_C"/>
</dbReference>
<reference evidence="9" key="1">
    <citation type="submission" date="2020-07" db="EMBL/GenBank/DDBJ databases">
        <title>Huge and variable diversity of episymbiotic CPR bacteria and DPANN archaea in groundwater ecosystems.</title>
        <authorList>
            <person name="He C.Y."/>
            <person name="Keren R."/>
            <person name="Whittaker M."/>
            <person name="Farag I.F."/>
            <person name="Doudna J."/>
            <person name="Cate J.H.D."/>
            <person name="Banfield J.F."/>
        </authorList>
    </citation>
    <scope>NUCLEOTIDE SEQUENCE</scope>
    <source>
        <strain evidence="9">NC_groundwater_17_Pr7_B-0.1um_64_12</strain>
    </source>
</reference>
<dbReference type="GO" id="GO:0007234">
    <property type="term" value="P:osmosensory signaling via phosphorelay pathway"/>
    <property type="evidence" value="ECO:0007669"/>
    <property type="project" value="TreeGrafter"/>
</dbReference>
<evidence type="ECO:0000313" key="9">
    <source>
        <dbReference type="EMBL" id="MBI1757167.1"/>
    </source>
</evidence>
<evidence type="ECO:0000259" key="8">
    <source>
        <dbReference type="PROSITE" id="PS50109"/>
    </source>
</evidence>
<gene>
    <name evidence="9" type="ORF">HYR64_08690</name>
</gene>
<dbReference type="PANTHER" id="PTHR42878:SF15">
    <property type="entry name" value="BACTERIOPHYTOCHROME"/>
    <property type="match status" value="1"/>
</dbReference>
<dbReference type="Gene3D" id="1.10.287.130">
    <property type="match status" value="1"/>
</dbReference>
<dbReference type="EC" id="2.7.13.3" evidence="2"/>
<dbReference type="Pfam" id="PF02518">
    <property type="entry name" value="HATPase_c"/>
    <property type="match status" value="1"/>
</dbReference>
<proteinExistence type="predicted"/>
<sequence length="343" mass="38353">MGDSQKAILNILDDSSAEKLRIEATQKAILNILDDASAEKVKIEATQKAILNILDDSGAEKLRIEATQKAILNILDDIGDERDKADHLNSEMAVEIAERKRVEQELETQQQELVNSNKELEAFSYSVSHDLRAPLRAIDGYGRILTEDYEGYLDQEGRRLLSVISSETQRMGQLVDDLLTFSRLGRQQLQSSDIDMTTLAQAVFQEWSALDAYRALQLELKPLPPARGDRALISVALGNLIANAIKFTRNRDPAVIEIGSRQENGLSVYYVKDNGVGFDMKYAHKLFGVFQRLHSTEEFEGTGVGLALVQRVIHRHGGRVWAEGKLDEGATFYFSLTDMKGEL</sequence>
<feature type="coiled-coil region" evidence="7">
    <location>
        <begin position="85"/>
        <end position="119"/>
    </location>
</feature>